<dbReference type="AlphaFoldDB" id="A0A1D9G1N0"/>
<dbReference type="InterPro" id="IPR010106">
    <property type="entry name" value="RpnA"/>
</dbReference>
<dbReference type="Pfam" id="PF14261">
    <property type="entry name" value="DUF4351"/>
    <property type="match status" value="1"/>
</dbReference>
<proteinExistence type="predicted"/>
<protein>
    <submittedName>
        <fullName evidence="3">Rpn family recombination-promoting nuclease/putative transposase</fullName>
    </submittedName>
</protein>
<feature type="region of interest" description="Disordered" evidence="1">
    <location>
        <begin position="236"/>
        <end position="262"/>
    </location>
</feature>
<dbReference type="PANTHER" id="PTHR41317">
    <property type="entry name" value="PD-(D_E)XK NUCLEASE FAMILY TRANSPOSASE"/>
    <property type="match status" value="1"/>
</dbReference>
<evidence type="ECO:0000259" key="2">
    <source>
        <dbReference type="Pfam" id="PF14261"/>
    </source>
</evidence>
<dbReference type="Pfam" id="PF12784">
    <property type="entry name" value="PDDEXK_2"/>
    <property type="match status" value="1"/>
</dbReference>
<organism evidence="3 4">
    <name type="scientific">Moorena producens (strain JHB)</name>
    <dbReference type="NCBI Taxonomy" id="1454205"/>
    <lineage>
        <taxon>Bacteria</taxon>
        <taxon>Bacillati</taxon>
        <taxon>Cyanobacteriota</taxon>
        <taxon>Cyanophyceae</taxon>
        <taxon>Coleofasciculales</taxon>
        <taxon>Coleofasciculaceae</taxon>
        <taxon>Moorena</taxon>
    </lineage>
</organism>
<dbReference type="NCBIfam" id="TIGR01784">
    <property type="entry name" value="T_den_put_tspse"/>
    <property type="match status" value="1"/>
</dbReference>
<evidence type="ECO:0000313" key="4">
    <source>
        <dbReference type="Proteomes" id="UP000176944"/>
    </source>
</evidence>
<sequence>MRFISPKTDFAFKKIFGSSESKELLISFLDALIYRGESRINNLEIIDPYNAGYTTELKDTYLDVKAILNDGSTVIIEMQVLNVPAFDKRVIYNLAKTYSNQLKYGEGYSKLKPVIALTITDFTMFEQTDRYLTRFLFQEEQEKFIYRNQHLTMVFVELPKFSRSLEDLETASEKWIYFMKEAPNLEAIPDTLSEIPEIAQALTIANQANMSRKDLEELHKREVFMEDRKGEIRQALEEGKQEGREQGREEGKQEGREEGREEGRLLMQGLISRQLEGKLGAIPSEVIEGIQKLSLEQLEALGVAMADFTTSVDLSNWLRDNQ</sequence>
<evidence type="ECO:0000256" key="1">
    <source>
        <dbReference type="SAM" id="MobiDB-lite"/>
    </source>
</evidence>
<dbReference type="PANTHER" id="PTHR41317:SF1">
    <property type="entry name" value="PD-(D_E)XK NUCLEASE FAMILY TRANSPOSASE"/>
    <property type="match status" value="1"/>
</dbReference>
<feature type="domain" description="DUF4351" evidence="2">
    <location>
        <begin position="257"/>
        <end position="318"/>
    </location>
</feature>
<dbReference type="EMBL" id="CP017708">
    <property type="protein sequence ID" value="AOY81529.2"/>
    <property type="molecule type" value="Genomic_DNA"/>
</dbReference>
<dbReference type="Proteomes" id="UP000176944">
    <property type="component" value="Chromosome"/>
</dbReference>
<dbReference type="InterPro" id="IPR025587">
    <property type="entry name" value="DUF4351"/>
</dbReference>
<name>A0A1D9G1N0_MOOP1</name>
<accession>A0A1D9G1N0</accession>
<reference evidence="4" key="1">
    <citation type="submission" date="2016-10" db="EMBL/GenBank/DDBJ databases">
        <title>Comparative genomics uncovers the prolific and rare metabolic potential of the cyanobacterial genus Moorea.</title>
        <authorList>
            <person name="Leao T."/>
            <person name="Castelao G."/>
            <person name="Korobeynikov A."/>
            <person name="Monroe E.A."/>
            <person name="Podell S."/>
            <person name="Glukhov E."/>
            <person name="Allen E."/>
            <person name="Gerwick W.H."/>
            <person name="Gerwick L."/>
        </authorList>
    </citation>
    <scope>NUCLEOTIDE SEQUENCE [LARGE SCALE GENOMIC DNA]</scope>
    <source>
        <strain evidence="4">JHB</strain>
    </source>
</reference>
<gene>
    <name evidence="3" type="ORF">BJP36_18040</name>
</gene>
<evidence type="ECO:0000313" key="3">
    <source>
        <dbReference type="EMBL" id="AOY81529.2"/>
    </source>
</evidence>